<feature type="compositionally biased region" description="Basic and acidic residues" evidence="1">
    <location>
        <begin position="29"/>
        <end position="40"/>
    </location>
</feature>
<organism evidence="2 3">
    <name type="scientific">Rhizoctonia solani</name>
    <dbReference type="NCBI Taxonomy" id="456999"/>
    <lineage>
        <taxon>Eukaryota</taxon>
        <taxon>Fungi</taxon>
        <taxon>Dikarya</taxon>
        <taxon>Basidiomycota</taxon>
        <taxon>Agaricomycotina</taxon>
        <taxon>Agaricomycetes</taxon>
        <taxon>Cantharellales</taxon>
        <taxon>Ceratobasidiaceae</taxon>
        <taxon>Rhizoctonia</taxon>
    </lineage>
</organism>
<dbReference type="Proteomes" id="UP000663846">
    <property type="component" value="Unassembled WGS sequence"/>
</dbReference>
<feature type="compositionally biased region" description="Basic and acidic residues" evidence="1">
    <location>
        <begin position="8"/>
        <end position="20"/>
    </location>
</feature>
<gene>
    <name evidence="2" type="ORF">RDB_LOCUS176153</name>
</gene>
<feature type="region of interest" description="Disordered" evidence="1">
    <location>
        <begin position="1"/>
        <end position="68"/>
    </location>
</feature>
<dbReference type="EMBL" id="CAJMWS010001024">
    <property type="protein sequence ID" value="CAE6471420.1"/>
    <property type="molecule type" value="Genomic_DNA"/>
</dbReference>
<name>A0A8H3C276_9AGAM</name>
<feature type="compositionally biased region" description="Polar residues" evidence="1">
    <location>
        <begin position="41"/>
        <end position="54"/>
    </location>
</feature>
<dbReference type="AlphaFoldDB" id="A0A8H3C276"/>
<evidence type="ECO:0000313" key="2">
    <source>
        <dbReference type="EMBL" id="CAE6471420.1"/>
    </source>
</evidence>
<proteinExistence type="predicted"/>
<sequence length="139" mass="13581">MGCKSSKAFKEKDTTFDIDSKSPPVANTSDDHPQSSKDGKSPQTSASKPATSKTRYGGGHSDTNTYLVPGANPAMNAIYFPTPVIDPGPSYNGGCHNGGGGSAGGYSGGCGSGGGGYDSGGGGYSGGCDSGGGFSSSSF</sequence>
<accession>A0A8H3C276</accession>
<evidence type="ECO:0000256" key="1">
    <source>
        <dbReference type="SAM" id="MobiDB-lite"/>
    </source>
</evidence>
<comment type="caution">
    <text evidence="2">The sequence shown here is derived from an EMBL/GenBank/DDBJ whole genome shotgun (WGS) entry which is preliminary data.</text>
</comment>
<reference evidence="2" key="1">
    <citation type="submission" date="2021-01" db="EMBL/GenBank/DDBJ databases">
        <authorList>
            <person name="Kaushik A."/>
        </authorList>
    </citation>
    <scope>NUCLEOTIDE SEQUENCE</scope>
    <source>
        <strain evidence="2">AG1-1C</strain>
    </source>
</reference>
<protein>
    <submittedName>
        <fullName evidence="2">Uncharacterized protein</fullName>
    </submittedName>
</protein>
<evidence type="ECO:0000313" key="3">
    <source>
        <dbReference type="Proteomes" id="UP000663846"/>
    </source>
</evidence>